<dbReference type="GO" id="GO:1901135">
    <property type="term" value="P:carbohydrate derivative metabolic process"/>
    <property type="evidence" value="ECO:0007669"/>
    <property type="project" value="InterPro"/>
</dbReference>
<dbReference type="OrthoDB" id="2737584at2"/>
<name>A0A3D8GTU1_9BACI</name>
<dbReference type="GO" id="GO:0097367">
    <property type="term" value="F:carbohydrate derivative binding"/>
    <property type="evidence" value="ECO:0007669"/>
    <property type="project" value="InterPro"/>
</dbReference>
<evidence type="ECO:0000259" key="1">
    <source>
        <dbReference type="Pfam" id="PF10740"/>
    </source>
</evidence>
<accession>A0A3D8GTU1</accession>
<dbReference type="SUPFAM" id="SSF53697">
    <property type="entry name" value="SIS domain"/>
    <property type="match status" value="1"/>
</dbReference>
<gene>
    <name evidence="2" type="ORF">DRW41_06365</name>
</gene>
<organism evidence="2 3">
    <name type="scientific">Neobacillus piezotolerans</name>
    <dbReference type="NCBI Taxonomy" id="2259171"/>
    <lineage>
        <taxon>Bacteria</taxon>
        <taxon>Bacillati</taxon>
        <taxon>Bacillota</taxon>
        <taxon>Bacilli</taxon>
        <taxon>Bacillales</taxon>
        <taxon>Bacillaceae</taxon>
        <taxon>Neobacillus</taxon>
    </lineage>
</organism>
<dbReference type="AlphaFoldDB" id="A0A3D8GTU1"/>
<feature type="domain" description="DUF2529" evidence="1">
    <location>
        <begin position="1"/>
        <end position="172"/>
    </location>
</feature>
<sequence>MLKMFSTQLAGLLGRIQEKQEENLEDAARLLAQAAAGEGRIFIFGAGEMEAIALEATLGAEPLSAAVNWDGENIEGFTAPDRALIAARFSGDPSALNAAKLLQKEGIPFAAISASLEGTDSDTLEELADVHVGLLLKKGLLPDETGGRFGFPAPIAGLFAYYGIKFIIDEILAEYEEQ</sequence>
<comment type="caution">
    <text evidence="2">The sequence shown here is derived from an EMBL/GenBank/DDBJ whole genome shotgun (WGS) entry which is preliminary data.</text>
</comment>
<proteinExistence type="predicted"/>
<evidence type="ECO:0000313" key="2">
    <source>
        <dbReference type="EMBL" id="RDU37466.1"/>
    </source>
</evidence>
<dbReference type="InterPro" id="IPR019676">
    <property type="entry name" value="DUF2529"/>
</dbReference>
<evidence type="ECO:0000313" key="3">
    <source>
        <dbReference type="Proteomes" id="UP000257144"/>
    </source>
</evidence>
<dbReference type="InterPro" id="IPR046348">
    <property type="entry name" value="SIS_dom_sf"/>
</dbReference>
<dbReference type="Gene3D" id="3.40.50.10490">
    <property type="entry name" value="Glucose-6-phosphate isomerase like protein, domain 1"/>
    <property type="match status" value="1"/>
</dbReference>
<dbReference type="Proteomes" id="UP000257144">
    <property type="component" value="Unassembled WGS sequence"/>
</dbReference>
<dbReference type="RefSeq" id="WP_115451140.1">
    <property type="nucleotide sequence ID" value="NZ_QNQT01000002.1"/>
</dbReference>
<dbReference type="Pfam" id="PF10740">
    <property type="entry name" value="DUF2529"/>
    <property type="match status" value="1"/>
</dbReference>
<keyword evidence="3" id="KW-1185">Reference proteome</keyword>
<protein>
    <submittedName>
        <fullName evidence="2">DUF2529 domain-containing protein</fullName>
    </submittedName>
</protein>
<dbReference type="EMBL" id="QNQT01000002">
    <property type="protein sequence ID" value="RDU37466.1"/>
    <property type="molecule type" value="Genomic_DNA"/>
</dbReference>
<reference evidence="2 3" key="1">
    <citation type="submission" date="2018-07" db="EMBL/GenBank/DDBJ databases">
        <title>Bacillus sp. YLB-04 draft genome sequence.</title>
        <authorList>
            <person name="Yu L."/>
            <person name="Tang X."/>
        </authorList>
    </citation>
    <scope>NUCLEOTIDE SEQUENCE [LARGE SCALE GENOMIC DNA]</scope>
    <source>
        <strain evidence="2 3">YLB-04</strain>
    </source>
</reference>